<dbReference type="Gene3D" id="3.30.420.40">
    <property type="match status" value="2"/>
</dbReference>
<dbReference type="PANTHER" id="PTHR14187:SF5">
    <property type="entry name" value="HEAT SHOCK 70 KDA PROTEIN 12A"/>
    <property type="match status" value="1"/>
</dbReference>
<organism evidence="1 2">
    <name type="scientific">Mucor saturninus</name>
    <dbReference type="NCBI Taxonomy" id="64648"/>
    <lineage>
        <taxon>Eukaryota</taxon>
        <taxon>Fungi</taxon>
        <taxon>Fungi incertae sedis</taxon>
        <taxon>Mucoromycota</taxon>
        <taxon>Mucoromycotina</taxon>
        <taxon>Mucoromycetes</taxon>
        <taxon>Mucorales</taxon>
        <taxon>Mucorineae</taxon>
        <taxon>Mucoraceae</taxon>
        <taxon>Mucor</taxon>
    </lineage>
</organism>
<gene>
    <name evidence="1" type="ORF">INT47_010552</name>
</gene>
<dbReference type="AlphaFoldDB" id="A0A8H7QWC0"/>
<dbReference type="Gene3D" id="3.90.640.10">
    <property type="entry name" value="Actin, Chain A, domain 4"/>
    <property type="match status" value="1"/>
</dbReference>
<dbReference type="Proteomes" id="UP000603453">
    <property type="component" value="Unassembled WGS sequence"/>
</dbReference>
<dbReference type="InterPro" id="IPR043129">
    <property type="entry name" value="ATPase_NBD"/>
</dbReference>
<sequence>MAPINKESPINDPKFTYVVGIDFGTTYSGAAYVFTKPGSEIHDISTWPLNSGTKLVKIPTVIRYHKQDSEKYICAIETSENKSKIKEYDPIIYLFKLHLHEDTRDGIPDLPEGKTVTQVIADYLRYLHTHICSEMKRNLGTKVENEEKLKSSIRYCITVPALWSSKAKSVMRQATILAGIIDEHDHVDRLVMVGEPEAAALYAENMRGGVKIASGKTLMIVDAGGGTIDLTTFEKTIEGETKCFKEITEGIGNTYGSSRLDLNFKEYILQKMEHYPALIPIQLEKLVEDFRKRVKIDFGDICEDCFYFDVSYKGQIREDGFSLDENGLAISTKVLEAEVFKPVIQKVIKLVQFQLDRLNGTLLDYIIIVGGFGQSKYLIEKIKEKFASIVGDVIVPDGGEVAVTRGAVYFGLDPYSISHRRMRLTYGISISSPFIEGVDRLDYKRTDSEGKDICINRFDAIVKKGDDVSIQNGYTRTYYTFNSGACHFKIYGFDDDTIPRYVSNTNESSSNEAYKVAEFVLNLPEGKPGKKTEFTMTMFFGHMEIKAEIALPGVDKKETFTVSYDHRAS</sequence>
<reference evidence="1" key="1">
    <citation type="submission" date="2020-12" db="EMBL/GenBank/DDBJ databases">
        <title>Metabolic potential, ecology and presence of endohyphal bacteria is reflected in genomic diversity of Mucoromycotina.</title>
        <authorList>
            <person name="Muszewska A."/>
            <person name="Okrasinska A."/>
            <person name="Steczkiewicz K."/>
            <person name="Drgas O."/>
            <person name="Orlowska M."/>
            <person name="Perlinska-Lenart U."/>
            <person name="Aleksandrzak-Piekarczyk T."/>
            <person name="Szatraj K."/>
            <person name="Zielenkiewicz U."/>
            <person name="Pilsyk S."/>
            <person name="Malc E."/>
            <person name="Mieczkowski P."/>
            <person name="Kruszewska J.S."/>
            <person name="Biernat P."/>
            <person name="Pawlowska J."/>
        </authorList>
    </citation>
    <scope>NUCLEOTIDE SEQUENCE</scope>
    <source>
        <strain evidence="1">WA0000017839</strain>
    </source>
</reference>
<protein>
    <recommendedName>
        <fullName evidence="3">Heat shock protein 70</fullName>
    </recommendedName>
</protein>
<evidence type="ECO:0008006" key="3">
    <source>
        <dbReference type="Google" id="ProtNLM"/>
    </source>
</evidence>
<comment type="caution">
    <text evidence="1">The sequence shown here is derived from an EMBL/GenBank/DDBJ whole genome shotgun (WGS) entry which is preliminary data.</text>
</comment>
<dbReference type="SUPFAM" id="SSF53067">
    <property type="entry name" value="Actin-like ATPase domain"/>
    <property type="match status" value="2"/>
</dbReference>
<dbReference type="OrthoDB" id="2963168at2759"/>
<accession>A0A8H7QWC0</accession>
<evidence type="ECO:0000313" key="1">
    <source>
        <dbReference type="EMBL" id="KAG2198766.1"/>
    </source>
</evidence>
<evidence type="ECO:0000313" key="2">
    <source>
        <dbReference type="Proteomes" id="UP000603453"/>
    </source>
</evidence>
<dbReference type="EMBL" id="JAEPRD010000105">
    <property type="protein sequence ID" value="KAG2198766.1"/>
    <property type="molecule type" value="Genomic_DNA"/>
</dbReference>
<dbReference type="PANTHER" id="PTHR14187">
    <property type="entry name" value="ALPHA KINASE/ELONGATION FACTOR 2 KINASE"/>
    <property type="match status" value="1"/>
</dbReference>
<keyword evidence="2" id="KW-1185">Reference proteome</keyword>
<proteinExistence type="predicted"/>
<name>A0A8H7QWC0_9FUNG</name>